<dbReference type="EMBL" id="VDEP01000236">
    <property type="protein sequence ID" value="KAA1122045.1"/>
    <property type="molecule type" value="Genomic_DNA"/>
</dbReference>
<gene>
    <name evidence="2" type="ORF">PGTUg99_023428</name>
</gene>
<evidence type="ECO:0000313" key="2">
    <source>
        <dbReference type="EMBL" id="KAA1122045.1"/>
    </source>
</evidence>
<accession>A0A5B0RAE8</accession>
<feature type="region of interest" description="Disordered" evidence="1">
    <location>
        <begin position="102"/>
        <end position="126"/>
    </location>
</feature>
<dbReference type="Proteomes" id="UP000325313">
    <property type="component" value="Unassembled WGS sequence"/>
</dbReference>
<proteinExistence type="predicted"/>
<dbReference type="PANTHER" id="PTHR47501:SF5">
    <property type="entry name" value="HAT C-TERMINAL DIMERISATION DOMAIN-CONTAINING PROTEIN"/>
    <property type="match status" value="1"/>
</dbReference>
<feature type="region of interest" description="Disordered" evidence="1">
    <location>
        <begin position="1"/>
        <end position="80"/>
    </location>
</feature>
<name>A0A5B0RAE8_PUCGR</name>
<dbReference type="PANTHER" id="PTHR47501">
    <property type="entry name" value="TRANSPOSASE-RELATED"/>
    <property type="match status" value="1"/>
</dbReference>
<evidence type="ECO:0008006" key="4">
    <source>
        <dbReference type="Google" id="ProtNLM"/>
    </source>
</evidence>
<dbReference type="AlphaFoldDB" id="A0A5B0RAE8"/>
<organism evidence="2 3">
    <name type="scientific">Puccinia graminis f. sp. tritici</name>
    <dbReference type="NCBI Taxonomy" id="56615"/>
    <lineage>
        <taxon>Eukaryota</taxon>
        <taxon>Fungi</taxon>
        <taxon>Dikarya</taxon>
        <taxon>Basidiomycota</taxon>
        <taxon>Pucciniomycotina</taxon>
        <taxon>Pucciniomycetes</taxon>
        <taxon>Pucciniales</taxon>
        <taxon>Pucciniaceae</taxon>
        <taxon>Puccinia</taxon>
    </lineage>
</organism>
<feature type="compositionally biased region" description="Basic and acidic residues" evidence="1">
    <location>
        <begin position="108"/>
        <end position="126"/>
    </location>
</feature>
<reference evidence="2 3" key="1">
    <citation type="submission" date="2019-05" db="EMBL/GenBank/DDBJ databases">
        <title>Emergence of the Ug99 lineage of the wheat stem rust pathogen through somatic hybridization.</title>
        <authorList>
            <person name="Li F."/>
            <person name="Upadhyaya N.M."/>
            <person name="Sperschneider J."/>
            <person name="Matny O."/>
            <person name="Nguyen-Phuc H."/>
            <person name="Mago R."/>
            <person name="Raley C."/>
            <person name="Miller M.E."/>
            <person name="Silverstein K.A.T."/>
            <person name="Henningsen E."/>
            <person name="Hirsch C.D."/>
            <person name="Visser B."/>
            <person name="Pretorius Z.A."/>
            <person name="Steffenson B.J."/>
            <person name="Schwessinger B."/>
            <person name="Dodds P.N."/>
            <person name="Figueroa M."/>
        </authorList>
    </citation>
    <scope>NUCLEOTIDE SEQUENCE [LARGE SCALE GENOMIC DNA]</scope>
    <source>
        <strain evidence="2 3">Ug99</strain>
    </source>
</reference>
<evidence type="ECO:0000256" key="1">
    <source>
        <dbReference type="SAM" id="MobiDB-lite"/>
    </source>
</evidence>
<protein>
    <recommendedName>
        <fullName evidence="4">BED-type domain-containing protein</fullName>
    </recommendedName>
</protein>
<evidence type="ECO:0000313" key="3">
    <source>
        <dbReference type="Proteomes" id="UP000325313"/>
    </source>
</evidence>
<comment type="caution">
    <text evidence="2">The sequence shown here is derived from an EMBL/GenBank/DDBJ whole genome shotgun (WGS) entry which is preliminary data.</text>
</comment>
<sequence>MAECEEPPATPPNTSNPDPPESTCRSSSRVRPLSCRPGYIATPRDSRRTLAPNANLAPKPKQKTQQTITRPESHDNVEVHGANRQIKQVASRTGQEIVVDVDQDSEEEHEHHRASQPKDKLKDKDGFDHPKLYFHPMGKGPGQEEGSVSYCCRWCPKKYKILGHSSHNLKTHRDGANNNGSMRTACPGREKAIAAGGHFPLTAAEQVKASTKVQKAGKGNLIAYTYQGRFDNDTLNKLVVIWLVCHCLAWYWVEDFFLRLCFDYCLINSKLYSRVWATSRAHQLYLEQRSQTVICFTGFRFHDIACVGCVDEQS</sequence>